<evidence type="ECO:0000313" key="4">
    <source>
        <dbReference type="Proteomes" id="UP000515819"/>
    </source>
</evidence>
<evidence type="ECO:0000256" key="2">
    <source>
        <dbReference type="SAM" id="Phobius"/>
    </source>
</evidence>
<dbReference type="RefSeq" id="WP_195540832.1">
    <property type="nucleotide sequence ID" value="NZ_CP060632.1"/>
</dbReference>
<gene>
    <name evidence="3" type="ORF">H9Q76_04840</name>
</gene>
<protein>
    <submittedName>
        <fullName evidence="3">Tetratricopeptide repeat protein</fullName>
    </submittedName>
</protein>
<sequence>MATTMRPVLCPHCGAQVRKNGYCSECYLPLSMLKKAQNTSNYYYNIGYDRASARDLSGAIESLLQALRYNKRNVPARNLLGLIYYEMGEAVQAMSEWVMSINYQQENNLATKYLKELKKDPARLESVDQLARKFNMAIQYAHSEDYDLSILQLKSALSDNPHFVKGYLLLALLYIGTDNYEKARVTLRRVLKIDKANSLAVHYLREMGDTEENIIEMRKQNVDNDGLLDDDYLEEIVVTEDGRAPKKIEKKNLFQEIKAKKDTSVVRTGQFGQVSLAKYSGLYMLLGLAFGVLLFSFFILPGQKKKLRVENEQLIKTYSEELAGKNSTINSLSAEVDSLTKQIDTLQNGAAQGETDLPDYSNVVSGMSDTDLQNMIDKE</sequence>
<dbReference type="PROSITE" id="PS50005">
    <property type="entry name" value="TPR"/>
    <property type="match status" value="1"/>
</dbReference>
<proteinExistence type="predicted"/>
<dbReference type="Pfam" id="PF13432">
    <property type="entry name" value="TPR_16"/>
    <property type="match status" value="1"/>
</dbReference>
<feature type="transmembrane region" description="Helical" evidence="2">
    <location>
        <begin position="281"/>
        <end position="300"/>
    </location>
</feature>
<dbReference type="Proteomes" id="UP000515819">
    <property type="component" value="Chromosome"/>
</dbReference>
<name>A0A7G9FPY2_9FIRM</name>
<dbReference type="KEGG" id="wcp:H9Q76_04840"/>
<dbReference type="SUPFAM" id="SSF48452">
    <property type="entry name" value="TPR-like"/>
    <property type="match status" value="2"/>
</dbReference>
<accession>A0A7G9FPY2</accession>
<reference evidence="3 4" key="1">
    <citation type="submission" date="2020-08" db="EMBL/GenBank/DDBJ databases">
        <authorList>
            <person name="Liu C."/>
            <person name="Sun Q."/>
        </authorList>
    </citation>
    <scope>NUCLEOTIDE SEQUENCE [LARGE SCALE GENOMIC DNA]</scope>
    <source>
        <strain evidence="3 4">NSJ-4</strain>
    </source>
</reference>
<keyword evidence="4" id="KW-1185">Reference proteome</keyword>
<dbReference type="SMART" id="SM00028">
    <property type="entry name" value="TPR"/>
    <property type="match status" value="4"/>
</dbReference>
<keyword evidence="2" id="KW-0472">Membrane</keyword>
<dbReference type="Pfam" id="PF14559">
    <property type="entry name" value="TPR_19"/>
    <property type="match status" value="1"/>
</dbReference>
<dbReference type="InterPro" id="IPR019734">
    <property type="entry name" value="TPR_rpt"/>
</dbReference>
<keyword evidence="1" id="KW-0802">TPR repeat</keyword>
<dbReference type="Gene3D" id="1.25.40.10">
    <property type="entry name" value="Tetratricopeptide repeat domain"/>
    <property type="match status" value="1"/>
</dbReference>
<dbReference type="AlphaFoldDB" id="A0A7G9FPY2"/>
<dbReference type="InterPro" id="IPR011990">
    <property type="entry name" value="TPR-like_helical_dom_sf"/>
</dbReference>
<keyword evidence="2" id="KW-1133">Transmembrane helix</keyword>
<evidence type="ECO:0000313" key="3">
    <source>
        <dbReference type="EMBL" id="QNM00614.1"/>
    </source>
</evidence>
<keyword evidence="2" id="KW-0812">Transmembrane</keyword>
<organism evidence="3 4">
    <name type="scientific">Wujia chipingensis</name>
    <dbReference type="NCBI Taxonomy" id="2763670"/>
    <lineage>
        <taxon>Bacteria</taxon>
        <taxon>Bacillati</taxon>
        <taxon>Bacillota</taxon>
        <taxon>Clostridia</taxon>
        <taxon>Lachnospirales</taxon>
        <taxon>Lachnospiraceae</taxon>
        <taxon>Wujia</taxon>
    </lineage>
</organism>
<feature type="repeat" description="TPR" evidence="1">
    <location>
        <begin position="164"/>
        <end position="197"/>
    </location>
</feature>
<dbReference type="EMBL" id="CP060632">
    <property type="protein sequence ID" value="QNM00614.1"/>
    <property type="molecule type" value="Genomic_DNA"/>
</dbReference>
<evidence type="ECO:0000256" key="1">
    <source>
        <dbReference type="PROSITE-ProRule" id="PRU00339"/>
    </source>
</evidence>